<dbReference type="SUPFAM" id="SSF47986">
    <property type="entry name" value="DEATH domain"/>
    <property type="match status" value="1"/>
</dbReference>
<dbReference type="Ensembl" id="ENSPMGT00000004664.1">
    <property type="protein sequence ID" value="ENSPMGP00000004396.1"/>
    <property type="gene ID" value="ENSPMGG00000003718.1"/>
</dbReference>
<dbReference type="AlphaFoldDB" id="A0A3B3ZIZ9"/>
<sequence length="84" mass="9545">MAGKTVRIIIADSLEDLSPENLDKFRVRLRERKDDARIRRAHVEGKSPLELADLLVERFTRDRAVSVAVELLRAMGCSEVAKEL</sequence>
<name>A0A3B3ZIZ9_9GOBI</name>
<dbReference type="SMART" id="SM01289">
    <property type="entry name" value="PYRIN"/>
    <property type="match status" value="1"/>
</dbReference>
<keyword evidence="3" id="KW-1185">Reference proteome</keyword>
<organism evidence="2 3">
    <name type="scientific">Periophthalmus magnuspinnatus</name>
    <dbReference type="NCBI Taxonomy" id="409849"/>
    <lineage>
        <taxon>Eukaryota</taxon>
        <taxon>Metazoa</taxon>
        <taxon>Chordata</taxon>
        <taxon>Craniata</taxon>
        <taxon>Vertebrata</taxon>
        <taxon>Euteleostomi</taxon>
        <taxon>Actinopterygii</taxon>
        <taxon>Neopterygii</taxon>
        <taxon>Teleostei</taxon>
        <taxon>Neoteleostei</taxon>
        <taxon>Acanthomorphata</taxon>
        <taxon>Gobiaria</taxon>
        <taxon>Gobiiformes</taxon>
        <taxon>Gobioidei</taxon>
        <taxon>Gobiidae</taxon>
        <taxon>Oxudercinae</taxon>
        <taxon>Periophthalmus</taxon>
    </lineage>
</organism>
<proteinExistence type="predicted"/>
<reference evidence="2" key="2">
    <citation type="submission" date="2025-09" db="UniProtKB">
        <authorList>
            <consortium name="Ensembl"/>
        </authorList>
    </citation>
    <scope>IDENTIFICATION</scope>
</reference>
<accession>A0A3B3ZIZ9</accession>
<dbReference type="PROSITE" id="PS50824">
    <property type="entry name" value="DAPIN"/>
    <property type="match status" value="1"/>
</dbReference>
<dbReference type="Pfam" id="PF02758">
    <property type="entry name" value="PYRIN"/>
    <property type="match status" value="1"/>
</dbReference>
<dbReference type="InterPro" id="IPR004020">
    <property type="entry name" value="DAPIN"/>
</dbReference>
<dbReference type="Gene3D" id="1.10.533.10">
    <property type="entry name" value="Death Domain, Fas"/>
    <property type="match status" value="1"/>
</dbReference>
<reference evidence="2" key="1">
    <citation type="submission" date="2025-08" db="UniProtKB">
        <authorList>
            <consortium name="Ensembl"/>
        </authorList>
    </citation>
    <scope>IDENTIFICATION</scope>
</reference>
<evidence type="ECO:0000259" key="1">
    <source>
        <dbReference type="PROSITE" id="PS50824"/>
    </source>
</evidence>
<dbReference type="InterPro" id="IPR011029">
    <property type="entry name" value="DEATH-like_dom_sf"/>
</dbReference>
<dbReference type="Proteomes" id="UP000261520">
    <property type="component" value="Unplaced"/>
</dbReference>
<protein>
    <recommendedName>
        <fullName evidence="1">Pyrin domain-containing protein</fullName>
    </recommendedName>
</protein>
<evidence type="ECO:0000313" key="3">
    <source>
        <dbReference type="Proteomes" id="UP000261520"/>
    </source>
</evidence>
<feature type="domain" description="Pyrin" evidence="1">
    <location>
        <begin position="1"/>
        <end position="84"/>
    </location>
</feature>
<evidence type="ECO:0000313" key="2">
    <source>
        <dbReference type="Ensembl" id="ENSPMGP00000004396.1"/>
    </source>
</evidence>